<evidence type="ECO:0000256" key="4">
    <source>
        <dbReference type="ARBA" id="ARBA00022840"/>
    </source>
</evidence>
<evidence type="ECO:0000313" key="10">
    <source>
        <dbReference type="Proteomes" id="UP000218968"/>
    </source>
</evidence>
<dbReference type="AlphaFoldDB" id="A0A290XHF5"/>
<dbReference type="SMART" id="SM00220">
    <property type="entry name" value="S_TKc"/>
    <property type="match status" value="1"/>
</dbReference>
<accession>A0A290XHF5</accession>
<keyword evidence="2 6" id="KW-0547">Nucleotide-binding</keyword>
<evidence type="ECO:0000256" key="7">
    <source>
        <dbReference type="SAM" id="MobiDB-lite"/>
    </source>
</evidence>
<evidence type="ECO:0000256" key="5">
    <source>
        <dbReference type="PROSITE-ProRule" id="PRU00339"/>
    </source>
</evidence>
<gene>
    <name evidence="9" type="ORF">CNR27_14250</name>
</gene>
<feature type="binding site" evidence="6">
    <location>
        <position position="111"/>
    </location>
    <ligand>
        <name>ATP</name>
        <dbReference type="ChEBI" id="CHEBI:30616"/>
    </ligand>
</feature>
<dbReference type="Pfam" id="PF00069">
    <property type="entry name" value="Pkinase"/>
    <property type="match status" value="1"/>
</dbReference>
<dbReference type="OrthoDB" id="9801841at2"/>
<dbReference type="GO" id="GO:0005524">
    <property type="term" value="F:ATP binding"/>
    <property type="evidence" value="ECO:0007669"/>
    <property type="project" value="UniProtKB-UniRule"/>
</dbReference>
<dbReference type="SUPFAM" id="SSF48452">
    <property type="entry name" value="TPR-like"/>
    <property type="match status" value="3"/>
</dbReference>
<dbReference type="Pfam" id="PF13424">
    <property type="entry name" value="TPR_12"/>
    <property type="match status" value="2"/>
</dbReference>
<dbReference type="Gene3D" id="1.25.40.10">
    <property type="entry name" value="Tetratricopeptide repeat domain"/>
    <property type="match status" value="2"/>
</dbReference>
<dbReference type="PANTHER" id="PTHR43289">
    <property type="entry name" value="MITOGEN-ACTIVATED PROTEIN KINASE KINASE KINASE 20-RELATED"/>
    <property type="match status" value="1"/>
</dbReference>
<dbReference type="Proteomes" id="UP000218968">
    <property type="component" value="Chromosome"/>
</dbReference>
<keyword evidence="1" id="KW-0808">Transferase</keyword>
<dbReference type="SUPFAM" id="SSF56112">
    <property type="entry name" value="Protein kinase-like (PK-like)"/>
    <property type="match status" value="1"/>
</dbReference>
<name>A0A290XHF5_9GAMM</name>
<dbReference type="PROSITE" id="PS00108">
    <property type="entry name" value="PROTEIN_KINASE_ST"/>
    <property type="match status" value="1"/>
</dbReference>
<keyword evidence="3" id="KW-0418">Kinase</keyword>
<keyword evidence="5" id="KW-0802">TPR repeat</keyword>
<feature type="repeat" description="TPR" evidence="5">
    <location>
        <begin position="528"/>
        <end position="561"/>
    </location>
</feature>
<keyword evidence="10" id="KW-1185">Reference proteome</keyword>
<dbReference type="KEGG" id="lum:CNR27_14250"/>
<evidence type="ECO:0000259" key="8">
    <source>
        <dbReference type="PROSITE" id="PS50011"/>
    </source>
</evidence>
<evidence type="ECO:0000256" key="3">
    <source>
        <dbReference type="ARBA" id="ARBA00022777"/>
    </source>
</evidence>
<dbReference type="RefSeq" id="WP_096299808.1">
    <property type="nucleotide sequence ID" value="NZ_CP023406.1"/>
</dbReference>
<dbReference type="EMBL" id="CP023406">
    <property type="protein sequence ID" value="ATD68448.1"/>
    <property type="molecule type" value="Genomic_DNA"/>
</dbReference>
<dbReference type="PROSITE" id="PS00107">
    <property type="entry name" value="PROTEIN_KINASE_ATP"/>
    <property type="match status" value="1"/>
</dbReference>
<feature type="domain" description="Protein kinase" evidence="8">
    <location>
        <begin position="80"/>
        <end position="338"/>
    </location>
</feature>
<dbReference type="InterPro" id="IPR011990">
    <property type="entry name" value="TPR-like_helical_dom_sf"/>
</dbReference>
<dbReference type="InterPro" id="IPR019734">
    <property type="entry name" value="TPR_rpt"/>
</dbReference>
<evidence type="ECO:0000256" key="2">
    <source>
        <dbReference type="ARBA" id="ARBA00022741"/>
    </source>
</evidence>
<organism evidence="9 10">
    <name type="scientific">Luteimonas chenhongjianii</name>
    <dbReference type="NCBI Taxonomy" id="2006110"/>
    <lineage>
        <taxon>Bacteria</taxon>
        <taxon>Pseudomonadati</taxon>
        <taxon>Pseudomonadota</taxon>
        <taxon>Gammaproteobacteria</taxon>
        <taxon>Lysobacterales</taxon>
        <taxon>Lysobacteraceae</taxon>
        <taxon>Luteimonas</taxon>
    </lineage>
</organism>
<evidence type="ECO:0000256" key="1">
    <source>
        <dbReference type="ARBA" id="ARBA00022679"/>
    </source>
</evidence>
<dbReference type="InterPro" id="IPR011009">
    <property type="entry name" value="Kinase-like_dom_sf"/>
</dbReference>
<dbReference type="PANTHER" id="PTHR43289:SF34">
    <property type="entry name" value="SERINE_THREONINE-PROTEIN KINASE YBDM-RELATED"/>
    <property type="match status" value="1"/>
</dbReference>
<dbReference type="CDD" id="cd14014">
    <property type="entry name" value="STKc_PknB_like"/>
    <property type="match status" value="1"/>
</dbReference>
<dbReference type="Gene3D" id="1.10.510.10">
    <property type="entry name" value="Transferase(Phosphotransferase) domain 1"/>
    <property type="match status" value="1"/>
</dbReference>
<feature type="region of interest" description="Disordered" evidence="7">
    <location>
        <begin position="878"/>
        <end position="904"/>
    </location>
</feature>
<dbReference type="GO" id="GO:0004674">
    <property type="term" value="F:protein serine/threonine kinase activity"/>
    <property type="evidence" value="ECO:0007669"/>
    <property type="project" value="TreeGrafter"/>
</dbReference>
<keyword evidence="4 6" id="KW-0067">ATP-binding</keyword>
<proteinExistence type="predicted"/>
<dbReference type="PROSITE" id="PS50005">
    <property type="entry name" value="TPR"/>
    <property type="match status" value="1"/>
</dbReference>
<dbReference type="Gene3D" id="3.30.200.20">
    <property type="entry name" value="Phosphorylase Kinase, domain 1"/>
    <property type="match status" value="1"/>
</dbReference>
<dbReference type="InterPro" id="IPR017441">
    <property type="entry name" value="Protein_kinase_ATP_BS"/>
</dbReference>
<dbReference type="InterPro" id="IPR008271">
    <property type="entry name" value="Ser/Thr_kinase_AS"/>
</dbReference>
<evidence type="ECO:0000313" key="9">
    <source>
        <dbReference type="EMBL" id="ATD68448.1"/>
    </source>
</evidence>
<evidence type="ECO:0000256" key="6">
    <source>
        <dbReference type="PROSITE-ProRule" id="PRU10141"/>
    </source>
</evidence>
<protein>
    <recommendedName>
        <fullName evidence="8">Protein kinase domain-containing protein</fullName>
    </recommendedName>
</protein>
<reference evidence="10" key="1">
    <citation type="submission" date="2017-09" db="EMBL/GenBank/DDBJ databases">
        <title>Luteimonas liuhanmingii sp.nov., isolated from the intestinal contents of Tibetan Plateau Pika in Yushu, Qinghai Province, China.</title>
        <authorList>
            <person name="Gui Z."/>
        </authorList>
    </citation>
    <scope>NUCLEOTIDE SEQUENCE [LARGE SCALE GENOMIC DNA]</scope>
    <source>
        <strain evidence="10">100111</strain>
    </source>
</reference>
<dbReference type="InterPro" id="IPR000719">
    <property type="entry name" value="Prot_kinase_dom"/>
</dbReference>
<dbReference type="SMART" id="SM00028">
    <property type="entry name" value="TPR"/>
    <property type="match status" value="5"/>
</dbReference>
<sequence length="904" mass="96305">MDDPDASELRRVFEAVCDLPPDTRRAQVHALTSDPLLREEVLALLDAESRTLLGGRDGVAAAMCSVMLPELRVGDTLGPWRLVRQIGAGGMGAVFLAERADALYAQQVAIKLLHGVPEGNAVARLAEERRILATLQHPGIARLYDGGTTPAGQPYLVMEHVDGQALDAHCRSHRLGLDARLALIVSICHAVQAAHARLVVHCDLKPGNVLVREDHSPVLLDFGIARLLGDTGGPAPGFYTPAYAAPELTSGAPATVASDVFGLGMLLVELLAGARVGKRAAATAVPLPSALAPADCGWRRRLTGDLDAIAARACALAPEDRYASAQALAEDIQRHQRILPVHARTGERGYRLRRFGRRRWRELLAATTMLALAAGFVWHLDAARAQAEREAQIASQVSGFLVSMFQAADPRERGARGADRITVAEVLDRAAARVDEELGDAPVVQARLKGVIGMAYRNMGDVQRALPLLEDAAEGLIAAGGQIDEATRFLNMLASSNAANRHGEEGEAMARRALALLGPDWPDSFRVAQSYNSLGLSLLAQQRYDEAEAAFAEALARHEAAGRDQFISVSLDNMGMSLRRRGRLDAAAAAFDRSLPITERLFGKFSFDYWTSHTERSLLVADAGRLEEARASFTENLARAPQIFGEHSIYYASENTRLGSVLLRMGAYREAAPVLERAVAVAADVMGAESFTVSMALLLRGNLAEALGDGAAAETDYRRALAIREALLGATHPDSSEAALELGLWLLRSGRPQEGEALVQRALADWRPRVPADSANAVRLAHGEAEMLLHTGSADGAGEALARIAPHASRVGPEHGVRHRVLEAAVRQASDGEAGAVGAWRDAVAAASELFGADSAVTARHRLALAVALEAAGEASSAAAERERALPVLEGEGVQPPGWADQKA</sequence>
<dbReference type="PROSITE" id="PS50011">
    <property type="entry name" value="PROTEIN_KINASE_DOM"/>
    <property type="match status" value="1"/>
</dbReference>